<dbReference type="GO" id="GO:0016020">
    <property type="term" value="C:membrane"/>
    <property type="evidence" value="ECO:0007669"/>
    <property type="project" value="UniProtKB-SubCell"/>
</dbReference>
<evidence type="ECO:0000256" key="1">
    <source>
        <dbReference type="ARBA" id="ARBA00000085"/>
    </source>
</evidence>
<dbReference type="GO" id="GO:0007165">
    <property type="term" value="P:signal transduction"/>
    <property type="evidence" value="ECO:0007669"/>
    <property type="project" value="InterPro"/>
</dbReference>
<evidence type="ECO:0000256" key="8">
    <source>
        <dbReference type="ARBA" id="ARBA00022840"/>
    </source>
</evidence>
<dbReference type="Gene3D" id="3.30.565.10">
    <property type="entry name" value="Histidine kinase-like ATPase, C-terminal domain"/>
    <property type="match status" value="1"/>
</dbReference>
<dbReference type="KEGG" id="fap:GR316_06905"/>
<dbReference type="GO" id="GO:0005524">
    <property type="term" value="F:ATP binding"/>
    <property type="evidence" value="ECO:0007669"/>
    <property type="project" value="UniProtKB-KW"/>
</dbReference>
<keyword evidence="6" id="KW-0547">Nucleotide-binding</keyword>
<proteinExistence type="predicted"/>
<keyword evidence="9" id="KW-0472">Membrane</keyword>
<feature type="transmembrane region" description="Helical" evidence="9">
    <location>
        <begin position="285"/>
        <end position="303"/>
    </location>
</feature>
<dbReference type="PANTHER" id="PTHR41523">
    <property type="entry name" value="TWO-COMPONENT SYSTEM SENSOR PROTEIN"/>
    <property type="match status" value="1"/>
</dbReference>
<evidence type="ECO:0000256" key="3">
    <source>
        <dbReference type="ARBA" id="ARBA00012438"/>
    </source>
</evidence>
<dbReference type="PANTHER" id="PTHR41523:SF8">
    <property type="entry name" value="ETHYLENE RESPONSE SENSOR PROTEIN"/>
    <property type="match status" value="1"/>
</dbReference>
<keyword evidence="9" id="KW-0812">Transmembrane</keyword>
<keyword evidence="4" id="KW-0597">Phosphoprotein</keyword>
<keyword evidence="9" id="KW-1133">Transmembrane helix</keyword>
<dbReference type="InterPro" id="IPR011495">
    <property type="entry name" value="Sig_transdc_His_kin_sub2_dim/P"/>
</dbReference>
<reference evidence="11" key="1">
    <citation type="submission" date="2020-01" db="EMBL/GenBank/DDBJ databases">
        <authorList>
            <person name="Yang Y."/>
            <person name="Kwon Y.M."/>
        </authorList>
    </citation>
    <scope>NUCLEOTIDE SEQUENCE</scope>
    <source>
        <strain evidence="11">PG104</strain>
    </source>
</reference>
<dbReference type="AlphaFoldDB" id="A0A8J8MTL7"/>
<evidence type="ECO:0000313" key="12">
    <source>
        <dbReference type="Proteomes" id="UP000679284"/>
    </source>
</evidence>
<protein>
    <recommendedName>
        <fullName evidence="3">histidine kinase</fullName>
        <ecNumber evidence="3">2.7.13.3</ecNumber>
    </recommendedName>
</protein>
<evidence type="ECO:0000256" key="7">
    <source>
        <dbReference type="ARBA" id="ARBA00022777"/>
    </source>
</evidence>
<dbReference type="Proteomes" id="UP000679284">
    <property type="component" value="Chromosome"/>
</dbReference>
<dbReference type="Gene3D" id="3.30.450.20">
    <property type="entry name" value="PAS domain"/>
    <property type="match status" value="2"/>
</dbReference>
<dbReference type="EC" id="2.7.13.3" evidence="3"/>
<feature type="domain" description="HAMP" evidence="10">
    <location>
        <begin position="305"/>
        <end position="359"/>
    </location>
</feature>
<sequence length="583" mass="62999">MTTTKARLHRLSGTLGFRIAFLLAVALLPLAMVSAVQTIATLKEARARSEAALMGETMRAAEADLLLVQRARGAAQALSAALVPLLSDPIACSSALSSFVGQANIYTLAAFVDVNGRLTCASRSVGTSIAEVPSFQDLQRDPRPMVYVSYRPKISAQPVVVVSTPVYGLTNELLGFVSLSLPHQVLQADTAEHTATQPPELLTFNSEGEVLTSALPARQVVAMLPEGLNLADLASTEDMSFTARTGSGQLRVYSVVPILPDALFAMGSWPVDDDDVWYMRALPNLFLPLAMWIASLVVAFLAVERLVTRHVRSLRQAMTGFGDGKRIIGRIPMAGAPTELRELSETFAHMTDTILHDEAEMEDMIHQKEVLLREVHHRVKNNLQLIASIMNMQIRQARSAEAKSLMKGLQERVMSLATIHRGLYQTSGLTDIRADELLTDITRQVVRLATGPGRHIALSTSFADMRLTPDQAVPLSLLLTEALANALKYAGSHDGNPTLEVRLFREGAVRAALVVTNSLGPRSAGTGNEGTGLGSQLLIAFAQQIGGRVDISQDEVSYALRVDFEVEPLSTGEARISGGDREH</sequence>
<evidence type="ECO:0000256" key="9">
    <source>
        <dbReference type="SAM" id="Phobius"/>
    </source>
</evidence>
<keyword evidence="8" id="KW-0067">ATP-binding</keyword>
<evidence type="ECO:0000256" key="2">
    <source>
        <dbReference type="ARBA" id="ARBA00004370"/>
    </source>
</evidence>
<dbReference type="InterPro" id="IPR036890">
    <property type="entry name" value="HATPase_C_sf"/>
</dbReference>
<dbReference type="Pfam" id="PF07568">
    <property type="entry name" value="HisKA_2"/>
    <property type="match status" value="1"/>
</dbReference>
<comment type="subcellular location">
    <subcellularLocation>
        <location evidence="2">Membrane</location>
    </subcellularLocation>
</comment>
<dbReference type="SUPFAM" id="SSF55874">
    <property type="entry name" value="ATPase domain of HSP90 chaperone/DNA topoisomerase II/histidine kinase"/>
    <property type="match status" value="1"/>
</dbReference>
<keyword evidence="12" id="KW-1185">Reference proteome</keyword>
<dbReference type="RefSeq" id="WP_211783239.1">
    <property type="nucleotide sequence ID" value="NZ_CP047289.1"/>
</dbReference>
<keyword evidence="5" id="KW-0808">Transferase</keyword>
<name>A0A8J8MTL7_9RHOB</name>
<gene>
    <name evidence="11" type="ORF">GR316_06905</name>
</gene>
<keyword evidence="7 11" id="KW-0418">Kinase</keyword>
<accession>A0A8J8MTL7</accession>
<dbReference type="EMBL" id="CP047289">
    <property type="protein sequence ID" value="QUS36018.1"/>
    <property type="molecule type" value="Genomic_DNA"/>
</dbReference>
<comment type="catalytic activity">
    <reaction evidence="1">
        <text>ATP + protein L-histidine = ADP + protein N-phospho-L-histidine.</text>
        <dbReference type="EC" id="2.7.13.3"/>
    </reaction>
</comment>
<evidence type="ECO:0000256" key="6">
    <source>
        <dbReference type="ARBA" id="ARBA00022741"/>
    </source>
</evidence>
<dbReference type="GO" id="GO:0004673">
    <property type="term" value="F:protein histidine kinase activity"/>
    <property type="evidence" value="ECO:0007669"/>
    <property type="project" value="UniProtKB-EC"/>
</dbReference>
<evidence type="ECO:0000259" key="10">
    <source>
        <dbReference type="PROSITE" id="PS50885"/>
    </source>
</evidence>
<evidence type="ECO:0000256" key="5">
    <source>
        <dbReference type="ARBA" id="ARBA00022679"/>
    </source>
</evidence>
<organism evidence="11 12">
    <name type="scientific">Falsirhodobacter algicola</name>
    <dbReference type="NCBI Taxonomy" id="2692330"/>
    <lineage>
        <taxon>Bacteria</taxon>
        <taxon>Pseudomonadati</taxon>
        <taxon>Pseudomonadota</taxon>
        <taxon>Alphaproteobacteria</taxon>
        <taxon>Rhodobacterales</taxon>
        <taxon>Paracoccaceae</taxon>
        <taxon>Falsirhodobacter</taxon>
    </lineage>
</organism>
<dbReference type="InterPro" id="IPR003660">
    <property type="entry name" value="HAMP_dom"/>
</dbReference>
<evidence type="ECO:0000313" key="11">
    <source>
        <dbReference type="EMBL" id="QUS36018.1"/>
    </source>
</evidence>
<dbReference type="PROSITE" id="PS50885">
    <property type="entry name" value="HAMP"/>
    <property type="match status" value="1"/>
</dbReference>
<evidence type="ECO:0000256" key="4">
    <source>
        <dbReference type="ARBA" id="ARBA00022553"/>
    </source>
</evidence>